<dbReference type="InterPro" id="IPR039420">
    <property type="entry name" value="WalR-like"/>
</dbReference>
<keyword evidence="2" id="KW-0238">DNA-binding</keyword>
<dbReference type="InterPro" id="IPR001789">
    <property type="entry name" value="Sig_transdc_resp-reg_receiver"/>
</dbReference>
<dbReference type="PROSITE" id="PS50110">
    <property type="entry name" value="RESPONSE_REGULATORY"/>
    <property type="match status" value="1"/>
</dbReference>
<dbReference type="InterPro" id="IPR011006">
    <property type="entry name" value="CheY-like_superfamily"/>
</dbReference>
<dbReference type="Pfam" id="PF00196">
    <property type="entry name" value="GerE"/>
    <property type="match status" value="1"/>
</dbReference>
<sequence>MTEISIAIVDDQNLFRQSLALLVNSIENFKLIAECISGQAFIDTLKTFKIQPDIAIIDMDMPGMNGIELNKYLHKHHPAIKVIILTVHANETLITQMIDGGASSYLLKNCDKDELLLTINTVYKNGFYFNADVIKALSNSANHRANSQDILKGMQITLSKREGQVLNLICKELNNAEIAAELYLSVRTVEGHRNALINKVKCRNTAGLVLFALKHRLVEAAI</sequence>
<dbReference type="InterPro" id="IPR000792">
    <property type="entry name" value="Tscrpt_reg_LuxR_C"/>
</dbReference>
<dbReference type="PANTHER" id="PTHR43214:SF43">
    <property type="entry name" value="TWO-COMPONENT RESPONSE REGULATOR"/>
    <property type="match status" value="1"/>
</dbReference>
<dbReference type="SMART" id="SM00448">
    <property type="entry name" value="REC"/>
    <property type="match status" value="1"/>
</dbReference>
<dbReference type="SUPFAM" id="SSF52172">
    <property type="entry name" value="CheY-like"/>
    <property type="match status" value="1"/>
</dbReference>
<evidence type="ECO:0000256" key="3">
    <source>
        <dbReference type="PROSITE-ProRule" id="PRU00169"/>
    </source>
</evidence>
<organism evidence="6 7">
    <name type="scientific">Mucilaginibacter lutimaris</name>
    <dbReference type="NCBI Taxonomy" id="931629"/>
    <lineage>
        <taxon>Bacteria</taxon>
        <taxon>Pseudomonadati</taxon>
        <taxon>Bacteroidota</taxon>
        <taxon>Sphingobacteriia</taxon>
        <taxon>Sphingobacteriales</taxon>
        <taxon>Sphingobacteriaceae</taxon>
        <taxon>Mucilaginibacter</taxon>
    </lineage>
</organism>
<feature type="domain" description="Response regulatory" evidence="5">
    <location>
        <begin position="5"/>
        <end position="123"/>
    </location>
</feature>
<dbReference type="InterPro" id="IPR058245">
    <property type="entry name" value="NreC/VraR/RcsB-like_REC"/>
</dbReference>
<dbReference type="PRINTS" id="PR00038">
    <property type="entry name" value="HTHLUXR"/>
</dbReference>
<dbReference type="RefSeq" id="WP_377142786.1">
    <property type="nucleotide sequence ID" value="NZ_JBHTIA010000008.1"/>
</dbReference>
<dbReference type="EMBL" id="JBHTIA010000008">
    <property type="protein sequence ID" value="MFD0765566.1"/>
    <property type="molecule type" value="Genomic_DNA"/>
</dbReference>
<protein>
    <submittedName>
        <fullName evidence="6">Response regulator</fullName>
    </submittedName>
</protein>
<dbReference type="CDD" id="cd17535">
    <property type="entry name" value="REC_NarL-like"/>
    <property type="match status" value="1"/>
</dbReference>
<dbReference type="Pfam" id="PF00072">
    <property type="entry name" value="Response_reg"/>
    <property type="match status" value="1"/>
</dbReference>
<dbReference type="PANTHER" id="PTHR43214">
    <property type="entry name" value="TWO-COMPONENT RESPONSE REGULATOR"/>
    <property type="match status" value="1"/>
</dbReference>
<evidence type="ECO:0000259" key="5">
    <source>
        <dbReference type="PROSITE" id="PS50110"/>
    </source>
</evidence>
<dbReference type="InterPro" id="IPR016032">
    <property type="entry name" value="Sig_transdc_resp-reg_C-effctor"/>
</dbReference>
<dbReference type="SUPFAM" id="SSF46894">
    <property type="entry name" value="C-terminal effector domain of the bipartite response regulators"/>
    <property type="match status" value="1"/>
</dbReference>
<gene>
    <name evidence="6" type="ORF">ACFQZI_11950</name>
</gene>
<evidence type="ECO:0000256" key="2">
    <source>
        <dbReference type="ARBA" id="ARBA00023125"/>
    </source>
</evidence>
<feature type="modified residue" description="4-aspartylphosphate" evidence="3">
    <location>
        <position position="58"/>
    </location>
</feature>
<evidence type="ECO:0000256" key="1">
    <source>
        <dbReference type="ARBA" id="ARBA00022553"/>
    </source>
</evidence>
<dbReference type="CDD" id="cd06170">
    <property type="entry name" value="LuxR_C_like"/>
    <property type="match status" value="1"/>
</dbReference>
<accession>A0ABW2ZHB1</accession>
<dbReference type="SMART" id="SM00421">
    <property type="entry name" value="HTH_LUXR"/>
    <property type="match status" value="1"/>
</dbReference>
<feature type="domain" description="HTH luxR-type" evidence="4">
    <location>
        <begin position="151"/>
        <end position="216"/>
    </location>
</feature>
<name>A0ABW2ZHB1_9SPHI</name>
<dbReference type="Gene3D" id="3.40.50.2300">
    <property type="match status" value="1"/>
</dbReference>
<dbReference type="Proteomes" id="UP001597073">
    <property type="component" value="Unassembled WGS sequence"/>
</dbReference>
<reference evidence="7" key="1">
    <citation type="journal article" date="2019" name="Int. J. Syst. Evol. Microbiol.">
        <title>The Global Catalogue of Microorganisms (GCM) 10K type strain sequencing project: providing services to taxonomists for standard genome sequencing and annotation.</title>
        <authorList>
            <consortium name="The Broad Institute Genomics Platform"/>
            <consortium name="The Broad Institute Genome Sequencing Center for Infectious Disease"/>
            <person name="Wu L."/>
            <person name="Ma J."/>
        </authorList>
    </citation>
    <scope>NUCLEOTIDE SEQUENCE [LARGE SCALE GENOMIC DNA]</scope>
    <source>
        <strain evidence="7">CCUG 60742</strain>
    </source>
</reference>
<comment type="caution">
    <text evidence="6">The sequence shown here is derived from an EMBL/GenBank/DDBJ whole genome shotgun (WGS) entry which is preliminary data.</text>
</comment>
<evidence type="ECO:0000259" key="4">
    <source>
        <dbReference type="PROSITE" id="PS50043"/>
    </source>
</evidence>
<proteinExistence type="predicted"/>
<dbReference type="PROSITE" id="PS50043">
    <property type="entry name" value="HTH_LUXR_2"/>
    <property type="match status" value="1"/>
</dbReference>
<keyword evidence="1 3" id="KW-0597">Phosphoprotein</keyword>
<evidence type="ECO:0000313" key="6">
    <source>
        <dbReference type="EMBL" id="MFD0765566.1"/>
    </source>
</evidence>
<evidence type="ECO:0000313" key="7">
    <source>
        <dbReference type="Proteomes" id="UP001597073"/>
    </source>
</evidence>
<keyword evidence="7" id="KW-1185">Reference proteome</keyword>